<reference evidence="13 14" key="1">
    <citation type="submission" date="2018-09" db="EMBL/GenBank/DDBJ databases">
        <title>Discovery and Ecogenomic Context for Candidatus Cryosericales, a Global Caldiserica Order Active in Thawing Permafrost.</title>
        <authorList>
            <person name="Martinez M.A."/>
            <person name="Woodcroft B.J."/>
            <person name="Ignacio Espinoza J.C."/>
            <person name="Zayed A."/>
            <person name="Singleton C.M."/>
            <person name="Boyd J."/>
            <person name="Li Y.-F."/>
            <person name="Purvine S."/>
            <person name="Maughan H."/>
            <person name="Hodgkins S.B."/>
            <person name="Anderson D."/>
            <person name="Sederholm M."/>
            <person name="Temperton B."/>
            <person name="Saleska S.R."/>
            <person name="Tyson G.W."/>
            <person name="Rich V.I."/>
        </authorList>
    </citation>
    <scope>NUCLEOTIDE SEQUENCE [LARGE SCALE GENOMIC DNA]</scope>
    <source>
        <strain evidence="11 13">SMC2</strain>
        <strain evidence="12 14">SMC3</strain>
    </source>
</reference>
<evidence type="ECO:0000259" key="10">
    <source>
        <dbReference type="PROSITE" id="PS50893"/>
    </source>
</evidence>
<dbReference type="InterPro" id="IPR003439">
    <property type="entry name" value="ABC_transporter-like_ATP-bd"/>
</dbReference>
<dbReference type="EMBL" id="QXIW01000027">
    <property type="protein sequence ID" value="RIE12939.1"/>
    <property type="molecule type" value="Genomic_DNA"/>
</dbReference>
<evidence type="ECO:0000256" key="2">
    <source>
        <dbReference type="ARBA" id="ARBA00022448"/>
    </source>
</evidence>
<keyword evidence="3" id="KW-1003">Cell membrane</keyword>
<evidence type="ECO:0000256" key="7">
    <source>
        <dbReference type="ARBA" id="ARBA00022840"/>
    </source>
</evidence>
<organism evidence="12 14">
    <name type="scientific">Candidatus Cryosericum hinesii</name>
    <dbReference type="NCBI Taxonomy" id="2290915"/>
    <lineage>
        <taxon>Bacteria</taxon>
        <taxon>Pseudomonadati</taxon>
        <taxon>Caldisericota/Cryosericota group</taxon>
        <taxon>Candidatus Cryosericota</taxon>
        <taxon>Candidatus Cryosericia</taxon>
        <taxon>Candidatus Cryosericales</taxon>
        <taxon>Candidatus Cryosericaceae</taxon>
        <taxon>Candidatus Cryosericum</taxon>
    </lineage>
</organism>
<evidence type="ECO:0000313" key="14">
    <source>
        <dbReference type="Proteomes" id="UP000266042"/>
    </source>
</evidence>
<name>A0A398DGS6_9BACT</name>
<feature type="domain" description="ABC transporter" evidence="10">
    <location>
        <begin position="6"/>
        <end position="243"/>
    </location>
</feature>
<evidence type="ECO:0000256" key="1">
    <source>
        <dbReference type="ARBA" id="ARBA00004202"/>
    </source>
</evidence>
<dbReference type="GO" id="GO:0016887">
    <property type="term" value="F:ATP hydrolysis activity"/>
    <property type="evidence" value="ECO:0007669"/>
    <property type="project" value="InterPro"/>
</dbReference>
<keyword evidence="9" id="KW-0472">Membrane</keyword>
<dbReference type="InterPro" id="IPR027417">
    <property type="entry name" value="P-loop_NTPase"/>
</dbReference>
<dbReference type="RefSeq" id="WP_119087689.1">
    <property type="nucleotide sequence ID" value="NZ_QXIV01000037.1"/>
</dbReference>
<accession>A0A398DGS6</accession>
<dbReference type="PROSITE" id="PS00211">
    <property type="entry name" value="ABC_TRANSPORTER_1"/>
    <property type="match status" value="1"/>
</dbReference>
<evidence type="ECO:0000256" key="3">
    <source>
        <dbReference type="ARBA" id="ARBA00022475"/>
    </source>
</evidence>
<evidence type="ECO:0000313" key="11">
    <source>
        <dbReference type="EMBL" id="RIE11715.1"/>
    </source>
</evidence>
<dbReference type="CDD" id="cd03216">
    <property type="entry name" value="ABC_Carb_Monos_I"/>
    <property type="match status" value="1"/>
</dbReference>
<keyword evidence="2" id="KW-0813">Transport</keyword>
<evidence type="ECO:0000256" key="6">
    <source>
        <dbReference type="ARBA" id="ARBA00022741"/>
    </source>
</evidence>
<keyword evidence="5" id="KW-0677">Repeat</keyword>
<dbReference type="Gene3D" id="3.40.50.300">
    <property type="entry name" value="P-loop containing nucleotide triphosphate hydrolases"/>
    <property type="match status" value="2"/>
</dbReference>
<proteinExistence type="predicted"/>
<dbReference type="FunFam" id="3.40.50.300:FF:000127">
    <property type="entry name" value="Ribose import ATP-binding protein RbsA"/>
    <property type="match status" value="1"/>
</dbReference>
<keyword evidence="8" id="KW-1278">Translocase</keyword>
<evidence type="ECO:0000256" key="8">
    <source>
        <dbReference type="ARBA" id="ARBA00022967"/>
    </source>
</evidence>
<keyword evidence="6" id="KW-0547">Nucleotide-binding</keyword>
<keyword evidence="4" id="KW-0762">Sugar transport</keyword>
<evidence type="ECO:0000256" key="5">
    <source>
        <dbReference type="ARBA" id="ARBA00022737"/>
    </source>
</evidence>
<keyword evidence="7 12" id="KW-0067">ATP-binding</keyword>
<sequence length="505" mass="55004">MNEVLISAKGICKDYSGVRVLDHVDVDGVPGQVHGIIGENGAGKSTLMNILAGFAQPTEGSVVFQGKPVVIAGPIAAKEMGISMIHQELNLIPDLTVYENIFLGKELVRAGGLLDKKAMIVETRSLLAKVGESSTDPRASIASLSVAKKQMVEIAKALSNDSKVLIMDEPTAVLTDNEIEILFASIRQLKEKGVTIFYISHRLKEVKQICDTVTVLRDGRRISTNNACDVAEEDMARLMVGRELQELYPAKAVPGEDVVLDVQNLSIPGVIQDVSFQLRKGEILGFSGLVGSGRTELMEALVGLRHKTPGCSITVMGKQVGLNQYDEAIRHHIVYLPEDRKRTGLIVDMNITENITIVSLGKYCHPFVDRKAEGRTAAKYVQAFDIRCKSITELVRYLSGGNQQKVALAKAMEVEPEIVILDEPTRGIDINTKQMIYRFINDLARQGKSCIVISSELPEIVGMCDHVAVMRGGQLAGFVQGKDVNEEDIMFLATGLKKGVPAHAC</sequence>
<dbReference type="EMBL" id="QXIX01000059">
    <property type="protein sequence ID" value="RIE11715.1"/>
    <property type="molecule type" value="Genomic_DNA"/>
</dbReference>
<dbReference type="CDD" id="cd03215">
    <property type="entry name" value="ABC_Carb_Monos_II"/>
    <property type="match status" value="1"/>
</dbReference>
<dbReference type="PROSITE" id="PS50893">
    <property type="entry name" value="ABC_TRANSPORTER_2"/>
    <property type="match status" value="2"/>
</dbReference>
<dbReference type="InterPro" id="IPR017871">
    <property type="entry name" value="ABC_transporter-like_CS"/>
</dbReference>
<dbReference type="GO" id="GO:0005524">
    <property type="term" value="F:ATP binding"/>
    <property type="evidence" value="ECO:0007669"/>
    <property type="project" value="UniProtKB-KW"/>
</dbReference>
<dbReference type="SMART" id="SM00382">
    <property type="entry name" value="AAA"/>
    <property type="match status" value="2"/>
</dbReference>
<evidence type="ECO:0000313" key="12">
    <source>
        <dbReference type="EMBL" id="RIE12939.1"/>
    </source>
</evidence>
<evidence type="ECO:0000256" key="9">
    <source>
        <dbReference type="ARBA" id="ARBA00023136"/>
    </source>
</evidence>
<dbReference type="Pfam" id="PF00005">
    <property type="entry name" value="ABC_tran"/>
    <property type="match status" value="2"/>
</dbReference>
<dbReference type="GO" id="GO:0005886">
    <property type="term" value="C:plasma membrane"/>
    <property type="evidence" value="ECO:0007669"/>
    <property type="project" value="UniProtKB-SubCell"/>
</dbReference>
<gene>
    <name evidence="11" type="ORF">SMC2_08545</name>
    <name evidence="12" type="ORF">SMC3_05050</name>
</gene>
<keyword evidence="13" id="KW-1185">Reference proteome</keyword>
<dbReference type="Proteomes" id="UP000265724">
    <property type="component" value="Unassembled WGS sequence"/>
</dbReference>
<protein>
    <submittedName>
        <fullName evidence="12">Sugar ABC transporter ATP-binding protein</fullName>
    </submittedName>
</protein>
<dbReference type="Proteomes" id="UP000266042">
    <property type="component" value="Unassembled WGS sequence"/>
</dbReference>
<feature type="domain" description="ABC transporter" evidence="10">
    <location>
        <begin position="253"/>
        <end position="497"/>
    </location>
</feature>
<dbReference type="PANTHER" id="PTHR43790">
    <property type="entry name" value="CARBOHYDRATE TRANSPORT ATP-BINDING PROTEIN MG119-RELATED"/>
    <property type="match status" value="1"/>
</dbReference>
<dbReference type="InterPro" id="IPR050107">
    <property type="entry name" value="ABC_carbohydrate_import_ATPase"/>
</dbReference>
<dbReference type="AlphaFoldDB" id="A0A398DGS6"/>
<dbReference type="PANTHER" id="PTHR43790:SF9">
    <property type="entry name" value="GALACTOFURANOSE TRANSPORTER ATP-BINDING PROTEIN YTFR"/>
    <property type="match status" value="1"/>
</dbReference>
<dbReference type="InterPro" id="IPR003593">
    <property type="entry name" value="AAA+_ATPase"/>
</dbReference>
<dbReference type="SUPFAM" id="SSF52540">
    <property type="entry name" value="P-loop containing nucleoside triphosphate hydrolases"/>
    <property type="match status" value="2"/>
</dbReference>
<comment type="caution">
    <text evidence="12">The sequence shown here is derived from an EMBL/GenBank/DDBJ whole genome shotgun (WGS) entry which is preliminary data.</text>
</comment>
<evidence type="ECO:0000313" key="13">
    <source>
        <dbReference type="Proteomes" id="UP000265724"/>
    </source>
</evidence>
<comment type="subcellular location">
    <subcellularLocation>
        <location evidence="1">Cell membrane</location>
        <topology evidence="1">Peripheral membrane protein</topology>
    </subcellularLocation>
</comment>
<evidence type="ECO:0000256" key="4">
    <source>
        <dbReference type="ARBA" id="ARBA00022597"/>
    </source>
</evidence>